<proteinExistence type="predicted"/>
<reference evidence="1 2" key="1">
    <citation type="journal article" date="2011" name="J. Bacteriol.">
        <title>Genome analysis of a Mycoplasma hyorhinis strain derived from a primary human melanoma cell line.</title>
        <authorList>
            <person name="Kornspan J.D."/>
            <person name="Lysnyansky I."/>
            <person name="Kahan T."/>
            <person name="Herrmann R."/>
            <person name="Rottem S."/>
            <person name="Nir-Paz R."/>
        </authorList>
    </citation>
    <scope>NUCLEOTIDE SEQUENCE [LARGE SCALE GENOMIC DNA]</scope>
    <source>
        <strain evidence="1 2">MCLD</strain>
    </source>
</reference>
<evidence type="ECO:0000313" key="1">
    <source>
        <dbReference type="EMBL" id="AEC45794.1"/>
    </source>
</evidence>
<evidence type="ECO:0000313" key="2">
    <source>
        <dbReference type="Proteomes" id="UP000008738"/>
    </source>
</evidence>
<organism evidence="1 2">
    <name type="scientific">Mesomycoplasma hyorhinis (strain MCLD)</name>
    <name type="common">Mycoplasma hyorhinis</name>
    <dbReference type="NCBI Taxonomy" id="936139"/>
    <lineage>
        <taxon>Bacteria</taxon>
        <taxon>Bacillati</taxon>
        <taxon>Mycoplasmatota</taxon>
        <taxon>Mycoplasmoidales</taxon>
        <taxon>Metamycoplasmataceae</taxon>
        <taxon>Mesomycoplasma</taxon>
    </lineage>
</organism>
<name>A0ABM5M5P0_MESHM</name>
<gene>
    <name evidence="1" type="ordered locus">SRH_01140</name>
</gene>
<keyword evidence="2" id="KW-1185">Reference proteome</keyword>
<dbReference type="EMBL" id="CP002669">
    <property type="protein sequence ID" value="AEC45794.1"/>
    <property type="molecule type" value="Genomic_DNA"/>
</dbReference>
<protein>
    <submittedName>
        <fullName evidence="1">Uncharacterized protein</fullName>
    </submittedName>
</protein>
<dbReference type="Proteomes" id="UP000008738">
    <property type="component" value="Chromosome"/>
</dbReference>
<accession>A0ABM5M5P0</accession>
<sequence length="56" mass="6626">MLIKNIRKSRFLSLKINLGNIFIEQISQLLLHFNLIFLKKYTNNIGRVLLNLVKNN</sequence>